<dbReference type="AlphaFoldDB" id="W9YS17"/>
<dbReference type="EMBL" id="AMGY01000001">
    <property type="protein sequence ID" value="EXJ92440.1"/>
    <property type="molecule type" value="Genomic_DNA"/>
</dbReference>
<dbReference type="eggNOG" id="KOG3021">
    <property type="taxonomic scope" value="Eukaryota"/>
</dbReference>
<comment type="caution">
    <text evidence="4">The sequence shown here is derived from an EMBL/GenBank/DDBJ whole genome shotgun (WGS) entry which is preliminary data.</text>
</comment>
<accession>W9YS17</accession>
<evidence type="ECO:0000256" key="2">
    <source>
        <dbReference type="ARBA" id="ARBA00048655"/>
    </source>
</evidence>
<organism evidence="4 5">
    <name type="scientific">Capronia epimyces CBS 606.96</name>
    <dbReference type="NCBI Taxonomy" id="1182542"/>
    <lineage>
        <taxon>Eukaryota</taxon>
        <taxon>Fungi</taxon>
        <taxon>Dikarya</taxon>
        <taxon>Ascomycota</taxon>
        <taxon>Pezizomycotina</taxon>
        <taxon>Eurotiomycetes</taxon>
        <taxon>Chaetothyriomycetidae</taxon>
        <taxon>Chaetothyriales</taxon>
        <taxon>Herpotrichiellaceae</taxon>
        <taxon>Capronia</taxon>
    </lineage>
</organism>
<feature type="region of interest" description="Disordered" evidence="3">
    <location>
        <begin position="344"/>
        <end position="369"/>
    </location>
</feature>
<dbReference type="OrthoDB" id="5772781at2759"/>
<dbReference type="GeneID" id="19165130"/>
<dbReference type="RefSeq" id="XP_007729330.1">
    <property type="nucleotide sequence ID" value="XM_007731140.1"/>
</dbReference>
<dbReference type="PANTHER" id="PTHR12149:SF8">
    <property type="entry name" value="PROTEIN-RIBULOSAMINE 3-KINASE"/>
    <property type="match status" value="1"/>
</dbReference>
<dbReference type="HOGENOM" id="CLU_036517_1_2_1"/>
<dbReference type="InterPro" id="IPR016477">
    <property type="entry name" value="Fructo-/Ketosamine-3-kinase"/>
</dbReference>
<proteinExistence type="predicted"/>
<protein>
    <recommendedName>
        <fullName evidence="1">protein-ribulosamine 3-kinase</fullName>
        <ecNumber evidence="1">2.7.1.172</ecNumber>
    </recommendedName>
</protein>
<keyword evidence="5" id="KW-1185">Reference proteome</keyword>
<evidence type="ECO:0000313" key="5">
    <source>
        <dbReference type="Proteomes" id="UP000019478"/>
    </source>
</evidence>
<dbReference type="Proteomes" id="UP000019478">
    <property type="component" value="Unassembled WGS sequence"/>
</dbReference>
<reference evidence="4 5" key="1">
    <citation type="submission" date="2013-03" db="EMBL/GenBank/DDBJ databases">
        <title>The Genome Sequence of Capronia epimyces CBS 606.96.</title>
        <authorList>
            <consortium name="The Broad Institute Genomics Platform"/>
            <person name="Cuomo C."/>
            <person name="de Hoog S."/>
            <person name="Gorbushina A."/>
            <person name="Walker B."/>
            <person name="Young S.K."/>
            <person name="Zeng Q."/>
            <person name="Gargeya S."/>
            <person name="Fitzgerald M."/>
            <person name="Haas B."/>
            <person name="Abouelleil A."/>
            <person name="Allen A.W."/>
            <person name="Alvarado L."/>
            <person name="Arachchi H.M."/>
            <person name="Berlin A.M."/>
            <person name="Chapman S.B."/>
            <person name="Gainer-Dewar J."/>
            <person name="Goldberg J."/>
            <person name="Griggs A."/>
            <person name="Gujja S."/>
            <person name="Hansen M."/>
            <person name="Howarth C."/>
            <person name="Imamovic A."/>
            <person name="Ireland A."/>
            <person name="Larimer J."/>
            <person name="McCowan C."/>
            <person name="Murphy C."/>
            <person name="Pearson M."/>
            <person name="Poon T.W."/>
            <person name="Priest M."/>
            <person name="Roberts A."/>
            <person name="Saif S."/>
            <person name="Shea T."/>
            <person name="Sisk P."/>
            <person name="Sykes S."/>
            <person name="Wortman J."/>
            <person name="Nusbaum C."/>
            <person name="Birren B."/>
        </authorList>
    </citation>
    <scope>NUCLEOTIDE SEQUENCE [LARGE SCALE GENOMIC DNA]</scope>
    <source>
        <strain evidence="4 5">CBS 606.96</strain>
    </source>
</reference>
<dbReference type="SUPFAM" id="SSF56112">
    <property type="entry name" value="Protein kinase-like (PK-like)"/>
    <property type="match status" value="1"/>
</dbReference>
<evidence type="ECO:0000256" key="3">
    <source>
        <dbReference type="SAM" id="MobiDB-lite"/>
    </source>
</evidence>
<dbReference type="STRING" id="1182542.W9YS17"/>
<dbReference type="PANTHER" id="PTHR12149">
    <property type="entry name" value="FRUCTOSAMINE 3 KINASE-RELATED PROTEIN"/>
    <property type="match status" value="1"/>
</dbReference>
<dbReference type="InterPro" id="IPR011009">
    <property type="entry name" value="Kinase-like_dom_sf"/>
</dbReference>
<dbReference type="Pfam" id="PF03881">
    <property type="entry name" value="Fructosamin_kin"/>
    <property type="match status" value="1"/>
</dbReference>
<evidence type="ECO:0000313" key="4">
    <source>
        <dbReference type="EMBL" id="EXJ92440.1"/>
    </source>
</evidence>
<comment type="catalytic activity">
    <reaction evidence="2">
        <text>N(6)-D-ribulosyl-L-lysyl-[protein] + ATP = N(6)-(3-O-phospho-D-ribulosyl)-L-lysyl-[protein] + ADP + H(+)</text>
        <dbReference type="Rhea" id="RHEA:48432"/>
        <dbReference type="Rhea" id="RHEA-COMP:12103"/>
        <dbReference type="Rhea" id="RHEA-COMP:12104"/>
        <dbReference type="ChEBI" id="CHEBI:15378"/>
        <dbReference type="ChEBI" id="CHEBI:30616"/>
        <dbReference type="ChEBI" id="CHEBI:90418"/>
        <dbReference type="ChEBI" id="CHEBI:90420"/>
        <dbReference type="ChEBI" id="CHEBI:456216"/>
        <dbReference type="EC" id="2.7.1.172"/>
    </reaction>
    <physiologicalReaction direction="left-to-right" evidence="2">
        <dbReference type="Rhea" id="RHEA:48433"/>
    </physiologicalReaction>
</comment>
<dbReference type="GO" id="GO:0102193">
    <property type="term" value="F:protein-ribulosamine 3-kinase activity"/>
    <property type="evidence" value="ECO:0007669"/>
    <property type="project" value="UniProtKB-EC"/>
</dbReference>
<dbReference type="EC" id="2.7.1.172" evidence="1"/>
<sequence>MIAPVQEAFVEILADTKISGDFSVDENVTSMLPKGSKVLSAIKFGMSAWTITARLEVELPDQTPMQYFLKCATGEAGRTMMEGEFNSMSELYNTMPSFVPKPYGWGKYARGSAEPETYFFLAEFIDMSDRPPEPTQLCTKLAQLHRDSVSPTGQFGFHITTCQGRIPQAVAGWESSWTVYFTRLLQHVMELDMATNGPWAELERLEDRLVSHVVPRLLDALVQNGRSVKPSLIHGDLWEGNTGTAYRTGEIYLFDAAAMYAHHELEIGDWRCHYNKIHSKVYTKTYLRYNHPSEPREEWDDRNRLYSIYYNVIYSVNHVKSGKAVRQTAYDDMYHLIDKYAPFAKDQGPPKLTDAERVALSQERDHTKP</sequence>
<gene>
    <name evidence="4" type="ORF">A1O3_00991</name>
</gene>
<evidence type="ECO:0000256" key="1">
    <source>
        <dbReference type="ARBA" id="ARBA00011961"/>
    </source>
</evidence>
<feature type="compositionally biased region" description="Basic and acidic residues" evidence="3">
    <location>
        <begin position="353"/>
        <end position="369"/>
    </location>
</feature>
<dbReference type="Gene3D" id="3.90.1200.10">
    <property type="match status" value="1"/>
</dbReference>
<name>W9YS17_9EURO</name>